<organism evidence="2 3">
    <name type="scientific">Phytophthora rubi</name>
    <dbReference type="NCBI Taxonomy" id="129364"/>
    <lineage>
        <taxon>Eukaryota</taxon>
        <taxon>Sar</taxon>
        <taxon>Stramenopiles</taxon>
        <taxon>Oomycota</taxon>
        <taxon>Peronosporomycetes</taxon>
        <taxon>Peronosporales</taxon>
        <taxon>Peronosporaceae</taxon>
        <taxon>Phytophthora</taxon>
    </lineage>
</organism>
<reference evidence="2 3" key="1">
    <citation type="submission" date="2018-09" db="EMBL/GenBank/DDBJ databases">
        <title>Genomic investigation of the strawberry pathogen Phytophthora fragariae indicates pathogenicity is determined by transcriptional variation in three key races.</title>
        <authorList>
            <person name="Adams T.M."/>
            <person name="Armitage A.D."/>
            <person name="Sobczyk M.K."/>
            <person name="Bates H.J."/>
            <person name="Dunwell J.M."/>
            <person name="Nellist C.F."/>
            <person name="Harrison R.J."/>
        </authorList>
    </citation>
    <scope>NUCLEOTIDE SEQUENCE [LARGE SCALE GENOMIC DNA]</scope>
    <source>
        <strain evidence="2 3">SCRP249</strain>
    </source>
</reference>
<evidence type="ECO:0000313" key="3">
    <source>
        <dbReference type="Proteomes" id="UP000429607"/>
    </source>
</evidence>
<dbReference type="InterPro" id="IPR024857">
    <property type="entry name" value="Cappuccino"/>
</dbReference>
<protein>
    <submittedName>
        <fullName evidence="2">Uncharacterized protein</fullName>
    </submittedName>
</protein>
<feature type="compositionally biased region" description="Basic residues" evidence="1">
    <location>
        <begin position="403"/>
        <end position="414"/>
    </location>
</feature>
<feature type="region of interest" description="Disordered" evidence="1">
    <location>
        <begin position="209"/>
        <end position="424"/>
    </location>
</feature>
<dbReference type="GO" id="GO:0031083">
    <property type="term" value="C:BLOC-1 complex"/>
    <property type="evidence" value="ECO:0007669"/>
    <property type="project" value="TreeGrafter"/>
</dbReference>
<dbReference type="AlphaFoldDB" id="A0A6A3INH7"/>
<evidence type="ECO:0000256" key="1">
    <source>
        <dbReference type="SAM" id="MobiDB-lite"/>
    </source>
</evidence>
<dbReference type="PANTHER" id="PTHR16230:SF3">
    <property type="entry name" value="BIOGENESIS OF LYSOSOMAL ORGANELLES COMPLEX-1, SUBUNIT 4, CAPPUCCINO"/>
    <property type="match status" value="1"/>
</dbReference>
<comment type="caution">
    <text evidence="2">The sequence shown here is derived from an EMBL/GenBank/DDBJ whole genome shotgun (WGS) entry which is preliminary data.</text>
</comment>
<dbReference type="PANTHER" id="PTHR16230">
    <property type="entry name" value="CAPPUCCINO"/>
    <property type="match status" value="1"/>
</dbReference>
<feature type="compositionally biased region" description="Low complexity" evidence="1">
    <location>
        <begin position="293"/>
        <end position="304"/>
    </location>
</feature>
<evidence type="ECO:0000313" key="2">
    <source>
        <dbReference type="EMBL" id="KAE8984496.1"/>
    </source>
</evidence>
<dbReference type="EMBL" id="QXFV01002692">
    <property type="protein sequence ID" value="KAE8984496.1"/>
    <property type="molecule type" value="Genomic_DNA"/>
</dbReference>
<proteinExistence type="predicted"/>
<accession>A0A6A3INH7</accession>
<feature type="compositionally biased region" description="Polar residues" evidence="1">
    <location>
        <begin position="252"/>
        <end position="271"/>
    </location>
</feature>
<dbReference type="Proteomes" id="UP000429607">
    <property type="component" value="Unassembled WGS sequence"/>
</dbReference>
<name>A0A6A3INH7_9STRA</name>
<gene>
    <name evidence="2" type="ORF">PR001_g23157</name>
</gene>
<sequence length="634" mass="70060">MLHLRPYKVQDTQTLPVASLAETVDRGQETVDHGDVGSPQTTRARSIVTLDGYVSRGRDPPSSVARDHAMLQDFAAFLELRLKSLNVSLLRRVFADFLNEQETTLVNMMRLGCSIVTLFPVLRSSEQRRRQAACLLAKPKCHLDPRGCVFLYLQYRAATRNMALLKHMFLEFVGHRETSLLQFVERGNQVISVIPFELPRLVVSVPCGPPAAQRESPRAVETAADQQPVEAQAARPRKKPKRRAVVKHATSKESTTASTGKQPTAASSDAGTANARRVRRTRRKKEETKDKAAAAAEQDAAVSAEPERVAKRRSRRISDAVAVAAVSTTESAAGEGGQDSSVPAASGADVESAPAPGKRPKADAASQEEVAAPPVEVAALPQDPPKTKGGRKRKAKPSEDKKKTGKEKSHKRGKPAMTEATCRSQEELTRKMDAFEEQIPWEAVYSNLPVPFEEQQHPELAKKLHRFWHRHSRAVWERKFWSPMSRKMNLAGFNKRNNRQISAKNAFEAIIVLAYEELGAAFFATLDTQQPRHPGWWYRGPVVALFALQEIKGEGAVWDYVNKEALERFPDCKLPTPLKAANYGAMQSCHKGASDSMWMANHPLTAALLDEIAALKAESQAREARGEQAGTSQI</sequence>
<feature type="compositionally biased region" description="Low complexity" evidence="1">
    <location>
        <begin position="364"/>
        <end position="381"/>
    </location>
</feature>
<feature type="compositionally biased region" description="Low complexity" evidence="1">
    <location>
        <begin position="319"/>
        <end position="333"/>
    </location>
</feature>
<feature type="compositionally biased region" description="Basic residues" evidence="1">
    <location>
        <begin position="235"/>
        <end position="246"/>
    </location>
</feature>